<feature type="region of interest" description="Disordered" evidence="1">
    <location>
        <begin position="34"/>
        <end position="60"/>
    </location>
</feature>
<protein>
    <submittedName>
        <fullName evidence="2">Uncharacterized protein</fullName>
    </submittedName>
</protein>
<dbReference type="AlphaFoldDB" id="A0A426ZVB1"/>
<gene>
    <name evidence="2" type="ORF">B296_00013003</name>
</gene>
<accession>A0A426ZVB1</accession>
<evidence type="ECO:0000256" key="1">
    <source>
        <dbReference type="SAM" id="MobiDB-lite"/>
    </source>
</evidence>
<name>A0A426ZVB1_ENSVE</name>
<evidence type="ECO:0000313" key="3">
    <source>
        <dbReference type="Proteomes" id="UP000287651"/>
    </source>
</evidence>
<organism evidence="2 3">
    <name type="scientific">Ensete ventricosum</name>
    <name type="common">Abyssinian banana</name>
    <name type="synonym">Musa ensete</name>
    <dbReference type="NCBI Taxonomy" id="4639"/>
    <lineage>
        <taxon>Eukaryota</taxon>
        <taxon>Viridiplantae</taxon>
        <taxon>Streptophyta</taxon>
        <taxon>Embryophyta</taxon>
        <taxon>Tracheophyta</taxon>
        <taxon>Spermatophyta</taxon>
        <taxon>Magnoliopsida</taxon>
        <taxon>Liliopsida</taxon>
        <taxon>Zingiberales</taxon>
        <taxon>Musaceae</taxon>
        <taxon>Ensete</taxon>
    </lineage>
</organism>
<proteinExistence type="predicted"/>
<feature type="region of interest" description="Disordered" evidence="1">
    <location>
        <begin position="103"/>
        <end position="133"/>
    </location>
</feature>
<comment type="caution">
    <text evidence="2">The sequence shown here is derived from an EMBL/GenBank/DDBJ whole genome shotgun (WGS) entry which is preliminary data.</text>
</comment>
<sequence length="147" mass="16449">MGGQDSTIKYKQDGKGDRVLLAANGSRGWHRLLRYERTRKRSPRQRSEAKPVGDQVAADVDGETLAERPLMKRKVEACRRPGSNRRRWRDAVCGYEEPTTMKEDIGAGEVGSRRRPKCRGEVEGATTDGEEGGEFVDRVQWRGCASG</sequence>
<evidence type="ECO:0000313" key="2">
    <source>
        <dbReference type="EMBL" id="RRT67905.1"/>
    </source>
</evidence>
<feature type="compositionally biased region" description="Basic residues" evidence="1">
    <location>
        <begin position="34"/>
        <end position="44"/>
    </location>
</feature>
<dbReference type="Proteomes" id="UP000287651">
    <property type="component" value="Unassembled WGS sequence"/>
</dbReference>
<dbReference type="EMBL" id="AMZH03004873">
    <property type="protein sequence ID" value="RRT67905.1"/>
    <property type="molecule type" value="Genomic_DNA"/>
</dbReference>
<reference evidence="2 3" key="1">
    <citation type="journal article" date="2014" name="Agronomy (Basel)">
        <title>A Draft Genome Sequence for Ensete ventricosum, the Drought-Tolerant Tree Against Hunger.</title>
        <authorList>
            <person name="Harrison J."/>
            <person name="Moore K.A."/>
            <person name="Paszkiewicz K."/>
            <person name="Jones T."/>
            <person name="Grant M."/>
            <person name="Ambacheew D."/>
            <person name="Muzemil S."/>
            <person name="Studholme D.J."/>
        </authorList>
    </citation>
    <scope>NUCLEOTIDE SEQUENCE [LARGE SCALE GENOMIC DNA]</scope>
</reference>